<keyword evidence="3" id="KW-1185">Reference proteome</keyword>
<reference evidence="1" key="2">
    <citation type="submission" date="2019-06" db="EMBL/GenBank/DDBJ databases">
        <title>Genomics analysis of Aphanomyces spp. identifies a new class of oomycete effector associated with host adaptation.</title>
        <authorList>
            <person name="Gaulin E."/>
        </authorList>
    </citation>
    <scope>NUCLEOTIDE SEQUENCE</scope>
    <source>
        <strain evidence="1">CBS 578.67</strain>
    </source>
</reference>
<dbReference type="EMBL" id="CAADRA010005556">
    <property type="protein sequence ID" value="VFT91110.1"/>
    <property type="molecule type" value="Genomic_DNA"/>
</dbReference>
<evidence type="ECO:0000313" key="2">
    <source>
        <dbReference type="EMBL" id="VFT91110.1"/>
    </source>
</evidence>
<organism evidence="2 3">
    <name type="scientific">Aphanomyces stellatus</name>
    <dbReference type="NCBI Taxonomy" id="120398"/>
    <lineage>
        <taxon>Eukaryota</taxon>
        <taxon>Sar</taxon>
        <taxon>Stramenopiles</taxon>
        <taxon>Oomycota</taxon>
        <taxon>Saprolegniomycetes</taxon>
        <taxon>Saprolegniales</taxon>
        <taxon>Verrucalvaceae</taxon>
        <taxon>Aphanomyces</taxon>
    </lineage>
</organism>
<proteinExistence type="predicted"/>
<protein>
    <submittedName>
        <fullName evidence="2">Aste57867_14285 protein</fullName>
    </submittedName>
</protein>
<gene>
    <name evidence="2" type="primary">Aste57867_14285</name>
    <name evidence="1" type="ORF">As57867_014233</name>
    <name evidence="2" type="ORF">ASTE57867_14285</name>
</gene>
<dbReference type="AlphaFoldDB" id="A0A485L0C0"/>
<dbReference type="Proteomes" id="UP000332933">
    <property type="component" value="Unassembled WGS sequence"/>
</dbReference>
<dbReference type="EMBL" id="VJMH01005535">
    <property type="protein sequence ID" value="KAF0694858.1"/>
    <property type="molecule type" value="Genomic_DNA"/>
</dbReference>
<reference evidence="2 3" key="1">
    <citation type="submission" date="2019-03" db="EMBL/GenBank/DDBJ databases">
        <authorList>
            <person name="Gaulin E."/>
            <person name="Dumas B."/>
        </authorList>
    </citation>
    <scope>NUCLEOTIDE SEQUENCE [LARGE SCALE GENOMIC DNA]</scope>
    <source>
        <strain evidence="2">CBS 568.67</strain>
    </source>
</reference>
<name>A0A485L0C0_9STRA</name>
<evidence type="ECO:0000313" key="1">
    <source>
        <dbReference type="EMBL" id="KAF0694858.1"/>
    </source>
</evidence>
<evidence type="ECO:0000313" key="3">
    <source>
        <dbReference type="Proteomes" id="UP000332933"/>
    </source>
</evidence>
<sequence>MTSVDPWFHDETALVNAVGLAVAGYKGKMAERWHIIPHGMAKYVVKVSEIVDFMNDPTRAFYLCKGFKCGREGPDKFTICSRIRLLCDIVDGYPGTDARDMLTAVLNDVFIHIEFTIQDGAGAMYHLDMMLNDGNADANTGFYACVWDVASGDEVAQCKTAGDMETAITWLDDATIERFVPHAAGVLPMTKNKVLEYDVHDALSSEFFHSSLGYSGLHCTHDDGQNQLELLLAVVARLNCRHFAPYFPQTVPAAVLQKAKMDFLEPMFQRQRVFASHDILALTSDYLDLELYVDEEAYAHREESAPGVAWCDRLEL</sequence>
<accession>A0A485L0C0</accession>